<evidence type="ECO:0000256" key="9">
    <source>
        <dbReference type="ARBA" id="ARBA00022960"/>
    </source>
</evidence>
<comment type="catalytic activity">
    <reaction evidence="14">
        <text>[GlcNAc-(1-&gt;4)-Mur2Ac(oyl-L-Ala-gamma-D-Glu-L-Lys-D-Ala-D-Ala)](n)-di-trans,octa-cis-undecaprenyl diphosphate + beta-D-GlcNAc-(1-&gt;4)-Mur2Ac(oyl-L-Ala-gamma-D-Glu-L-Lys-D-Ala-D-Ala)-di-trans,octa-cis-undecaprenyl diphosphate = [GlcNAc-(1-&gt;4)-Mur2Ac(oyl-L-Ala-gamma-D-Glu-L-Lys-D-Ala-D-Ala)](n+1)-di-trans,octa-cis-undecaprenyl diphosphate + di-trans,octa-cis-undecaprenyl diphosphate + H(+)</text>
        <dbReference type="Rhea" id="RHEA:23708"/>
        <dbReference type="Rhea" id="RHEA-COMP:9602"/>
        <dbReference type="Rhea" id="RHEA-COMP:9603"/>
        <dbReference type="ChEBI" id="CHEBI:15378"/>
        <dbReference type="ChEBI" id="CHEBI:58405"/>
        <dbReference type="ChEBI" id="CHEBI:60033"/>
        <dbReference type="ChEBI" id="CHEBI:78435"/>
        <dbReference type="EC" id="2.4.99.28"/>
    </reaction>
</comment>
<evidence type="ECO:0000256" key="14">
    <source>
        <dbReference type="ARBA" id="ARBA00049902"/>
    </source>
</evidence>
<keyword evidence="8" id="KW-0378">Hydrolase</keyword>
<dbReference type="InterPro" id="IPR023346">
    <property type="entry name" value="Lysozyme-like_dom_sf"/>
</dbReference>
<dbReference type="InterPro" id="IPR001264">
    <property type="entry name" value="Glyco_trans_51"/>
</dbReference>
<dbReference type="Gene3D" id="1.10.3810.10">
    <property type="entry name" value="Biosynthetic peptidoglycan transglycosylase-like"/>
    <property type="match status" value="1"/>
</dbReference>
<dbReference type="Gene3D" id="3.40.710.10">
    <property type="entry name" value="DD-peptidase/beta-lactamase superfamily"/>
    <property type="match status" value="1"/>
</dbReference>
<keyword evidence="5" id="KW-0645">Protease</keyword>
<dbReference type="PANTHER" id="PTHR32282:SF33">
    <property type="entry name" value="PEPTIDOGLYCAN GLYCOSYLTRANSFERASE"/>
    <property type="match status" value="1"/>
</dbReference>
<dbReference type="FunFam" id="1.10.3810.10:FF:000001">
    <property type="entry name" value="Penicillin-binding protein 1A"/>
    <property type="match status" value="1"/>
</dbReference>
<dbReference type="PANTHER" id="PTHR32282">
    <property type="entry name" value="BINDING PROTEIN TRANSPEPTIDASE, PUTATIVE-RELATED"/>
    <property type="match status" value="1"/>
</dbReference>
<keyword evidence="15" id="KW-1133">Transmembrane helix</keyword>
<dbReference type="GO" id="GO:0071555">
    <property type="term" value="P:cell wall organization"/>
    <property type="evidence" value="ECO:0007669"/>
    <property type="project" value="UniProtKB-KW"/>
</dbReference>
<keyword evidence="15" id="KW-0812">Transmembrane</keyword>
<evidence type="ECO:0000256" key="4">
    <source>
        <dbReference type="ARBA" id="ARBA00022645"/>
    </source>
</evidence>
<keyword evidence="6" id="KW-0328">Glycosyltransferase</keyword>
<dbReference type="InterPro" id="IPR012338">
    <property type="entry name" value="Beta-lactam/transpept-like"/>
</dbReference>
<dbReference type="OrthoDB" id="9766909at2"/>
<dbReference type="InterPro" id="IPR036950">
    <property type="entry name" value="PBP_transglycosylase"/>
</dbReference>
<comment type="similarity">
    <text evidence="2">In the C-terminal section; belongs to the transpeptidase family.</text>
</comment>
<evidence type="ECO:0000256" key="13">
    <source>
        <dbReference type="ARBA" id="ARBA00034000"/>
    </source>
</evidence>
<keyword evidence="9" id="KW-0133">Cell shape</keyword>
<gene>
    <name evidence="18" type="ORF">DJ018_09345</name>
</gene>
<dbReference type="GO" id="GO:0009002">
    <property type="term" value="F:serine-type D-Ala-D-Ala carboxypeptidase activity"/>
    <property type="evidence" value="ECO:0007669"/>
    <property type="project" value="UniProtKB-EC"/>
</dbReference>
<evidence type="ECO:0000256" key="1">
    <source>
        <dbReference type="ARBA" id="ARBA00004752"/>
    </source>
</evidence>
<evidence type="ECO:0000256" key="3">
    <source>
        <dbReference type="ARBA" id="ARBA00007739"/>
    </source>
</evidence>
<name>A0A328ASN6_9CAUL</name>
<accession>A0A328ASN6</accession>
<evidence type="ECO:0000256" key="10">
    <source>
        <dbReference type="ARBA" id="ARBA00022984"/>
    </source>
</evidence>
<keyword evidence="15" id="KW-0472">Membrane</keyword>
<comment type="catalytic activity">
    <reaction evidence="13">
        <text>Preferential cleavage: (Ac)2-L-Lys-D-Ala-|-D-Ala. Also transpeptidation of peptidyl-alanyl moieties that are N-acyl substituents of D-alanine.</text>
        <dbReference type="EC" id="3.4.16.4"/>
    </reaction>
</comment>
<keyword evidence="11" id="KW-0511">Multifunctional enzyme</keyword>
<dbReference type="EMBL" id="QFYR01000001">
    <property type="protein sequence ID" value="RAK58092.1"/>
    <property type="molecule type" value="Genomic_DNA"/>
</dbReference>
<evidence type="ECO:0000259" key="17">
    <source>
        <dbReference type="Pfam" id="PF00912"/>
    </source>
</evidence>
<dbReference type="GO" id="GO:0006508">
    <property type="term" value="P:proteolysis"/>
    <property type="evidence" value="ECO:0007669"/>
    <property type="project" value="UniProtKB-KW"/>
</dbReference>
<evidence type="ECO:0000256" key="6">
    <source>
        <dbReference type="ARBA" id="ARBA00022676"/>
    </source>
</evidence>
<feature type="domain" description="Penicillin-binding protein transpeptidase" evidence="16">
    <location>
        <begin position="350"/>
        <end position="557"/>
    </location>
</feature>
<comment type="caution">
    <text evidence="18">The sequence shown here is derived from an EMBL/GenBank/DDBJ whole genome shotgun (WGS) entry which is preliminary data.</text>
</comment>
<protein>
    <submittedName>
        <fullName evidence="18">Penicillin-binding protein</fullName>
    </submittedName>
</protein>
<dbReference type="Pfam" id="PF00912">
    <property type="entry name" value="Transgly"/>
    <property type="match status" value="1"/>
</dbReference>
<evidence type="ECO:0000256" key="2">
    <source>
        <dbReference type="ARBA" id="ARBA00007090"/>
    </source>
</evidence>
<proteinExistence type="inferred from homology"/>
<feature type="domain" description="Glycosyl transferase family 51" evidence="17">
    <location>
        <begin position="93"/>
        <end position="265"/>
    </location>
</feature>
<keyword evidence="19" id="KW-1185">Reference proteome</keyword>
<evidence type="ECO:0000313" key="18">
    <source>
        <dbReference type="EMBL" id="RAK58092.1"/>
    </source>
</evidence>
<dbReference type="GO" id="GO:0008955">
    <property type="term" value="F:peptidoglycan glycosyltransferase activity"/>
    <property type="evidence" value="ECO:0007669"/>
    <property type="project" value="UniProtKB-EC"/>
</dbReference>
<dbReference type="AlphaFoldDB" id="A0A328ASN6"/>
<dbReference type="GO" id="GO:0008360">
    <property type="term" value="P:regulation of cell shape"/>
    <property type="evidence" value="ECO:0007669"/>
    <property type="project" value="UniProtKB-KW"/>
</dbReference>
<evidence type="ECO:0000256" key="7">
    <source>
        <dbReference type="ARBA" id="ARBA00022679"/>
    </source>
</evidence>
<comment type="similarity">
    <text evidence="3">In the N-terminal section; belongs to the glycosyltransferase 51 family.</text>
</comment>
<evidence type="ECO:0000256" key="8">
    <source>
        <dbReference type="ARBA" id="ARBA00022801"/>
    </source>
</evidence>
<dbReference type="Proteomes" id="UP000249725">
    <property type="component" value="Unassembled WGS sequence"/>
</dbReference>
<sequence length="647" mass="70165">MNDVGRGKLEPLDADASEFEPHFDPELDGADHDDLEPAPRRRFPWRKLFLGLVIVASLLVVLTAWLSWSLPVSRALDPLPTPALVLVSADGQPFARRGAVKEAPVTIEELPAYVPAAFIAIEDRRFYRHFGLDPIGIGRAMMANMKQGRVRQGGSTITQQLAKTAFLTNDRTFRRKGQEVFIALWLEARLTKDEILSRYLSSVYFGDGVFGLRAAARHYFNKTPDKLTTGEAAMLAGLVKAPSALNPIDHPQAAARRARVVLRAMIDNKAITEDQARRVGRIRIRPQEDLPVGGYFADWAAPQVKQAMGAQYGIVRARTTLDSRLQRRAERVVRNYLDGPGRRQGATQAALVAMRRDGAVVAMVGGRSYAASQFNRVVQARRQPGSAFKLFVYLAAIRDGARPESLVSNEPIKLGNWSPKNAEGAAGGYLTLRDAFAHSSNIAAVHVAQQAGRDAVVRAARDLGVESQMVEDATLPLGTSEMSLLELTSAYAAVAAGRGPVKPYAILDPDSPPPVGESLAEDEREALLELLRATVDEGTGRGAYVGQPVFGKTGTTTDHRDAVFVGFTGDIVVGVWVGNDDHSPMKGVTGGGLPAQIWREFVSQGLSAGLVERVRPPPPPPPEIVAPEPQDEVGGFFRRVFGGLFGR</sequence>
<evidence type="ECO:0000256" key="11">
    <source>
        <dbReference type="ARBA" id="ARBA00023268"/>
    </source>
</evidence>
<keyword evidence="4" id="KW-0121">Carboxypeptidase</keyword>
<organism evidence="18 19">
    <name type="scientific">Phenylobacterium deserti</name>
    <dbReference type="NCBI Taxonomy" id="1914756"/>
    <lineage>
        <taxon>Bacteria</taxon>
        <taxon>Pseudomonadati</taxon>
        <taxon>Pseudomonadota</taxon>
        <taxon>Alphaproteobacteria</taxon>
        <taxon>Caulobacterales</taxon>
        <taxon>Caulobacteraceae</taxon>
        <taxon>Phenylobacterium</taxon>
    </lineage>
</organism>
<dbReference type="RefSeq" id="WP_111514542.1">
    <property type="nucleotide sequence ID" value="NZ_QFYR01000001.1"/>
</dbReference>
<dbReference type="SUPFAM" id="SSF56601">
    <property type="entry name" value="beta-lactamase/transpeptidase-like"/>
    <property type="match status" value="1"/>
</dbReference>
<dbReference type="SUPFAM" id="SSF53955">
    <property type="entry name" value="Lysozyme-like"/>
    <property type="match status" value="1"/>
</dbReference>
<dbReference type="GO" id="GO:0008658">
    <property type="term" value="F:penicillin binding"/>
    <property type="evidence" value="ECO:0007669"/>
    <property type="project" value="InterPro"/>
</dbReference>
<keyword evidence="12" id="KW-0961">Cell wall biogenesis/degradation</keyword>
<keyword evidence="7" id="KW-0808">Transferase</keyword>
<reference evidence="19" key="1">
    <citation type="submission" date="2018-05" db="EMBL/GenBank/DDBJ databases">
        <authorList>
            <person name="Li X."/>
        </authorList>
    </citation>
    <scope>NUCLEOTIDE SEQUENCE [LARGE SCALE GENOMIC DNA]</scope>
    <source>
        <strain evidence="19">YIM 73061</strain>
    </source>
</reference>
<evidence type="ECO:0000313" key="19">
    <source>
        <dbReference type="Proteomes" id="UP000249725"/>
    </source>
</evidence>
<dbReference type="InterPro" id="IPR001460">
    <property type="entry name" value="PCN-bd_Tpept"/>
</dbReference>
<dbReference type="GO" id="GO:0009252">
    <property type="term" value="P:peptidoglycan biosynthetic process"/>
    <property type="evidence" value="ECO:0007669"/>
    <property type="project" value="UniProtKB-UniPathway"/>
</dbReference>
<dbReference type="InterPro" id="IPR050396">
    <property type="entry name" value="Glycosyltr_51/Transpeptidase"/>
</dbReference>
<evidence type="ECO:0000259" key="16">
    <source>
        <dbReference type="Pfam" id="PF00905"/>
    </source>
</evidence>
<feature type="transmembrane region" description="Helical" evidence="15">
    <location>
        <begin position="48"/>
        <end position="68"/>
    </location>
</feature>
<evidence type="ECO:0000256" key="5">
    <source>
        <dbReference type="ARBA" id="ARBA00022670"/>
    </source>
</evidence>
<evidence type="ECO:0000256" key="15">
    <source>
        <dbReference type="SAM" id="Phobius"/>
    </source>
</evidence>
<dbReference type="UniPathway" id="UPA00219"/>
<dbReference type="Pfam" id="PF00905">
    <property type="entry name" value="Transpeptidase"/>
    <property type="match status" value="1"/>
</dbReference>
<dbReference type="GO" id="GO:0030288">
    <property type="term" value="C:outer membrane-bounded periplasmic space"/>
    <property type="evidence" value="ECO:0007669"/>
    <property type="project" value="TreeGrafter"/>
</dbReference>
<keyword evidence="10" id="KW-0573">Peptidoglycan synthesis</keyword>
<comment type="pathway">
    <text evidence="1">Cell wall biogenesis; peptidoglycan biosynthesis.</text>
</comment>
<evidence type="ECO:0000256" key="12">
    <source>
        <dbReference type="ARBA" id="ARBA00023316"/>
    </source>
</evidence>